<evidence type="ECO:0000313" key="4">
    <source>
        <dbReference type="Proteomes" id="UP000824139"/>
    </source>
</evidence>
<feature type="binding site" evidence="2">
    <location>
        <position position="76"/>
    </location>
    <ligand>
        <name>substrate</name>
    </ligand>
</feature>
<dbReference type="PROSITE" id="PS01066">
    <property type="entry name" value="UPP_SYNTHASE"/>
    <property type="match status" value="1"/>
</dbReference>
<feature type="binding site" evidence="2">
    <location>
        <begin position="72"/>
        <end position="74"/>
    </location>
    <ligand>
        <name>substrate</name>
    </ligand>
</feature>
<dbReference type="PANTHER" id="PTHR10291:SF0">
    <property type="entry name" value="DEHYDRODOLICHYL DIPHOSPHATE SYNTHASE 2"/>
    <property type="match status" value="1"/>
</dbReference>
<dbReference type="Pfam" id="PF01255">
    <property type="entry name" value="Prenyltransf"/>
    <property type="match status" value="1"/>
</dbReference>
<dbReference type="GO" id="GO:0045547">
    <property type="term" value="F:ditrans,polycis-polyprenyl diphosphate synthase [(2E,6E)-farnesyl diphosphate specific] activity"/>
    <property type="evidence" value="ECO:0007669"/>
    <property type="project" value="TreeGrafter"/>
</dbReference>
<dbReference type="Proteomes" id="UP000824139">
    <property type="component" value="Unassembled WGS sequence"/>
</dbReference>
<dbReference type="HAMAP" id="MF_01139">
    <property type="entry name" value="ISPT"/>
    <property type="match status" value="1"/>
</dbReference>
<dbReference type="CDD" id="cd00475">
    <property type="entry name" value="Cis_IPPS"/>
    <property type="match status" value="1"/>
</dbReference>
<reference evidence="3" key="1">
    <citation type="submission" date="2020-10" db="EMBL/GenBank/DDBJ databases">
        <authorList>
            <person name="Gilroy R."/>
        </authorList>
    </citation>
    <scope>NUCLEOTIDE SEQUENCE</scope>
    <source>
        <strain evidence="3">CHK152-2994</strain>
    </source>
</reference>
<comment type="similarity">
    <text evidence="2">Belongs to the UPP synthase family.</text>
</comment>
<sequence length="246" mass="28203">MPLLQAEKEIQEIVRQTGLQHIAIIMDGNRRWAKERNLPSAFGHKKGVDALKAAMRACDDFGVKYLTVYAFSTENWNRNPEEVAFLMDLLGVTLQNELKEMHENNVVISFIGDTTKLSEKLQKILKNAVETTKNNTGVNLQIAFNYGARDEITNAVKNICKKVQTGEISPDEITEETISQNIYTKNIPDPDLLIRTGGEMRVSNYLLWQIAYSEILVTKRYWPEFDKKALAEAIMEFQSRQRRYGK</sequence>
<dbReference type="InterPro" id="IPR001441">
    <property type="entry name" value="UPP_synth-like"/>
</dbReference>
<gene>
    <name evidence="3" type="ORF">IAD41_00875</name>
</gene>
<keyword evidence="2" id="KW-0479">Metal-binding</keyword>
<feature type="binding site" evidence="2">
    <location>
        <begin position="201"/>
        <end position="203"/>
    </location>
    <ligand>
        <name>substrate</name>
    </ligand>
</feature>
<dbReference type="AlphaFoldDB" id="A0A9D1K4A2"/>
<comment type="caution">
    <text evidence="3">The sequence shown here is derived from an EMBL/GenBank/DDBJ whole genome shotgun (WGS) entry which is preliminary data.</text>
</comment>
<comment type="cofactor">
    <cofactor evidence="2">
        <name>Mg(2+)</name>
        <dbReference type="ChEBI" id="CHEBI:18420"/>
    </cofactor>
    <text evidence="2">Binds 2 magnesium ions per subunit.</text>
</comment>
<feature type="binding site" evidence="2">
    <location>
        <position position="78"/>
    </location>
    <ligand>
        <name>substrate</name>
    </ligand>
</feature>
<dbReference type="PANTHER" id="PTHR10291">
    <property type="entry name" value="DEHYDRODOLICHYL DIPHOSPHATE SYNTHASE FAMILY MEMBER"/>
    <property type="match status" value="1"/>
</dbReference>
<dbReference type="FunFam" id="3.40.1180.10:FF:000001">
    <property type="entry name" value="(2E,6E)-farnesyl-diphosphate-specific ditrans,polycis-undecaprenyl-diphosphate synthase"/>
    <property type="match status" value="1"/>
</dbReference>
<dbReference type="NCBIfam" id="NF011405">
    <property type="entry name" value="PRK14830.1"/>
    <property type="match status" value="1"/>
</dbReference>
<keyword evidence="1 2" id="KW-0808">Transferase</keyword>
<feature type="binding site" evidence="2">
    <location>
        <position position="27"/>
    </location>
    <ligand>
        <name>Mg(2+)</name>
        <dbReference type="ChEBI" id="CHEBI:18420"/>
    </ligand>
</feature>
<dbReference type="Gene3D" id="3.40.1180.10">
    <property type="entry name" value="Decaprenyl diphosphate synthase-like"/>
    <property type="match status" value="1"/>
</dbReference>
<keyword evidence="2" id="KW-0460">Magnesium</keyword>
<dbReference type="SUPFAM" id="SSF64005">
    <property type="entry name" value="Undecaprenyl diphosphate synthase"/>
    <property type="match status" value="1"/>
</dbReference>
<evidence type="ECO:0000256" key="2">
    <source>
        <dbReference type="HAMAP-Rule" id="MF_01139"/>
    </source>
</evidence>
<organism evidence="3 4">
    <name type="scientific">Candidatus Scatenecus faecavium</name>
    <dbReference type="NCBI Taxonomy" id="2840915"/>
    <lineage>
        <taxon>Bacteria</taxon>
        <taxon>Candidatus Scatenecus</taxon>
    </lineage>
</organism>
<dbReference type="EMBL" id="DVJO01000021">
    <property type="protein sequence ID" value="HIS82149.1"/>
    <property type="molecule type" value="Genomic_DNA"/>
</dbReference>
<feature type="binding site" evidence="2">
    <location>
        <position position="32"/>
    </location>
    <ligand>
        <name>substrate</name>
    </ligand>
</feature>
<feature type="binding site" evidence="2">
    <location>
        <position position="44"/>
    </location>
    <ligand>
        <name>substrate</name>
    </ligand>
</feature>
<reference evidence="3" key="2">
    <citation type="journal article" date="2021" name="PeerJ">
        <title>Extensive microbial diversity within the chicken gut microbiome revealed by metagenomics and culture.</title>
        <authorList>
            <person name="Gilroy R."/>
            <person name="Ravi A."/>
            <person name="Getino M."/>
            <person name="Pursley I."/>
            <person name="Horton D.L."/>
            <person name="Alikhan N.F."/>
            <person name="Baker D."/>
            <person name="Gharbi K."/>
            <person name="Hall N."/>
            <person name="Watson M."/>
            <person name="Adriaenssens E.M."/>
            <person name="Foster-Nyarko E."/>
            <person name="Jarju S."/>
            <person name="Secka A."/>
            <person name="Antonio M."/>
            <person name="Oren A."/>
            <person name="Chaudhuri R.R."/>
            <person name="La Ragione R."/>
            <person name="Hildebrand F."/>
            <person name="Pallen M.J."/>
        </authorList>
    </citation>
    <scope>NUCLEOTIDE SEQUENCE</scope>
    <source>
        <strain evidence="3">CHK152-2994</strain>
    </source>
</reference>
<feature type="binding site" evidence="2">
    <location>
        <begin position="28"/>
        <end position="31"/>
    </location>
    <ligand>
        <name>substrate</name>
    </ligand>
</feature>
<name>A0A9D1K4A2_9BACT</name>
<evidence type="ECO:0000256" key="1">
    <source>
        <dbReference type="ARBA" id="ARBA00022679"/>
    </source>
</evidence>
<dbReference type="InterPro" id="IPR018520">
    <property type="entry name" value="UPP_synth-like_CS"/>
</dbReference>
<comment type="subunit">
    <text evidence="2">Homodimer.</text>
</comment>
<dbReference type="EC" id="2.5.1.-" evidence="2"/>
<accession>A0A9D1K4A2</accession>
<feature type="active site" description="Proton acceptor" evidence="2">
    <location>
        <position position="75"/>
    </location>
</feature>
<feature type="active site" evidence="2">
    <location>
        <position position="27"/>
    </location>
</feature>
<dbReference type="InterPro" id="IPR036424">
    <property type="entry name" value="UPP_synth-like_sf"/>
</dbReference>
<protein>
    <recommendedName>
        <fullName evidence="2">Isoprenyl transferase</fullName>
        <ecNumber evidence="2">2.5.1.-</ecNumber>
    </recommendedName>
</protein>
<proteinExistence type="inferred from homology"/>
<feature type="binding site" evidence="2">
    <location>
        <position position="195"/>
    </location>
    <ligand>
        <name>substrate</name>
    </ligand>
</feature>
<dbReference type="GO" id="GO:0016094">
    <property type="term" value="P:polyprenol biosynthetic process"/>
    <property type="evidence" value="ECO:0007669"/>
    <property type="project" value="TreeGrafter"/>
</dbReference>
<comment type="caution">
    <text evidence="2">Lacks conserved residue(s) required for the propagation of feature annotation.</text>
</comment>
<dbReference type="NCBIfam" id="TIGR00055">
    <property type="entry name" value="uppS"/>
    <property type="match status" value="1"/>
</dbReference>
<comment type="function">
    <text evidence="2">Catalyzes the condensation of isopentenyl diphosphate (IPP) with allylic pyrophosphates generating different type of terpenoids.</text>
</comment>
<dbReference type="GO" id="GO:0000287">
    <property type="term" value="F:magnesium ion binding"/>
    <property type="evidence" value="ECO:0007669"/>
    <property type="project" value="UniProtKB-UniRule"/>
</dbReference>
<feature type="binding site" evidence="2">
    <location>
        <position position="214"/>
    </location>
    <ligand>
        <name>Mg(2+)</name>
        <dbReference type="ChEBI" id="CHEBI:18420"/>
    </ligand>
</feature>
<evidence type="ECO:0000313" key="3">
    <source>
        <dbReference type="EMBL" id="HIS82149.1"/>
    </source>
</evidence>